<dbReference type="Proteomes" id="UP000318336">
    <property type="component" value="Unassembled WGS sequence"/>
</dbReference>
<name>A0A542X9L5_9MICO</name>
<evidence type="ECO:0000313" key="6">
    <source>
        <dbReference type="EMBL" id="TQL32532.1"/>
    </source>
</evidence>
<dbReference type="Gene3D" id="2.60.40.1180">
    <property type="entry name" value="Golgi alpha-mannosidase II"/>
    <property type="match status" value="1"/>
</dbReference>
<dbReference type="InterPro" id="IPR044505">
    <property type="entry name" value="GlgX_Isoamylase_N_E_set"/>
</dbReference>
<keyword evidence="2" id="KW-0378">Hydrolase</keyword>
<keyword evidence="3" id="KW-0326">Glycosidase</keyword>
<evidence type="ECO:0000256" key="1">
    <source>
        <dbReference type="ARBA" id="ARBA00008061"/>
    </source>
</evidence>
<organism evidence="6 7">
    <name type="scientific">Barrientosiimonas humi</name>
    <dbReference type="NCBI Taxonomy" id="999931"/>
    <lineage>
        <taxon>Bacteria</taxon>
        <taxon>Bacillati</taxon>
        <taxon>Actinomycetota</taxon>
        <taxon>Actinomycetes</taxon>
        <taxon>Micrococcales</taxon>
        <taxon>Dermacoccaceae</taxon>
        <taxon>Barrientosiimonas</taxon>
    </lineage>
</organism>
<dbReference type="InterPro" id="IPR013783">
    <property type="entry name" value="Ig-like_fold"/>
</dbReference>
<dbReference type="InterPro" id="IPR017853">
    <property type="entry name" value="GH"/>
</dbReference>
<dbReference type="SUPFAM" id="SSF81296">
    <property type="entry name" value="E set domains"/>
    <property type="match status" value="1"/>
</dbReference>
<comment type="similarity">
    <text evidence="1">Belongs to the glycosyl hydrolase 13 family.</text>
</comment>
<evidence type="ECO:0000256" key="2">
    <source>
        <dbReference type="ARBA" id="ARBA00022801"/>
    </source>
</evidence>
<dbReference type="OrthoDB" id="3236218at2"/>
<dbReference type="Pfam" id="PF02922">
    <property type="entry name" value="CBM_48"/>
    <property type="match status" value="1"/>
</dbReference>
<dbReference type="NCBIfam" id="TIGR02100">
    <property type="entry name" value="glgX_debranch"/>
    <property type="match status" value="1"/>
</dbReference>
<dbReference type="GO" id="GO:0005980">
    <property type="term" value="P:glycogen catabolic process"/>
    <property type="evidence" value="ECO:0007669"/>
    <property type="project" value="InterPro"/>
</dbReference>
<evidence type="ECO:0000259" key="5">
    <source>
        <dbReference type="SMART" id="SM00642"/>
    </source>
</evidence>
<comment type="caution">
    <text evidence="6">The sequence shown here is derived from an EMBL/GenBank/DDBJ whole genome shotgun (WGS) entry which is preliminary data.</text>
</comment>
<dbReference type="InterPro" id="IPR014756">
    <property type="entry name" value="Ig_E-set"/>
</dbReference>
<feature type="domain" description="Glycosyl hydrolase family 13 catalytic" evidence="5">
    <location>
        <begin position="173"/>
        <end position="595"/>
    </location>
</feature>
<reference evidence="6 7" key="1">
    <citation type="submission" date="2019-06" db="EMBL/GenBank/DDBJ databases">
        <title>Sequencing the genomes of 1000 actinobacteria strains.</title>
        <authorList>
            <person name="Klenk H.-P."/>
        </authorList>
    </citation>
    <scope>NUCLEOTIDE SEQUENCE [LARGE SCALE GENOMIC DNA]</scope>
    <source>
        <strain evidence="6 7">DSM 24617</strain>
    </source>
</reference>
<feature type="compositionally biased region" description="Basic and acidic residues" evidence="4">
    <location>
        <begin position="493"/>
        <end position="506"/>
    </location>
</feature>
<proteinExistence type="inferred from homology"/>
<evidence type="ECO:0000313" key="7">
    <source>
        <dbReference type="Proteomes" id="UP000318336"/>
    </source>
</evidence>
<sequence length="719" mass="79285">MPAPLPVEAAARAARTAPADVPPPLGAHPVEGGVEFCVHAGHADAVTLCLFDEQGRERHLAMDEHSHGAWSLRVEGVGPGQRYGYRVDGPWDPAAGHRHNPAKLLLDPYARAVDGTVDWRPEVFGHRVDESFAGDGLTRDDRDSAAHVPRGVVVDPTFDWGDDRPPQHSWRHTVIYETHVVGLTMLLPDVPEHLQGTYAGVAHPVTIEHLRRLGVTTVELLPVHSFTSEPAVVQRGLENYWGYNSLGFFAPHAGHAAARDPQGVVAEFKGMVKLLHAAGIEVLLDVVYNHTAEQSAAGGATLSWRGLDNRTYYWLDEQGVDVDVTGCGNTVAPQHTVPVRMVLDSLRYWVQEMHVDGFRFDLAVALARGKDGAFDPDHPLLVALRTDPVLSRVKLVAEPWDLGPDGWRTGQFPPPFAEWNDTFRDTVRTFWLPDVAGTLDGRPGHGVRELATRIAGSADRFGSAHRGPLASVNFVTAHDGFTLSDLTAYDRKHNEANGEGNRDGSNDNRSWNHGVEGPADEETETLRRRSRRNLLATLALSSGVPMLLGGDELGRTQGGNNNPYCQNNEISWYDWGLAPWQHDLIDTTSALLRLRREHRVLRQRHFFPGDPIDGDERAALHWHAIDGELMTAQRWDSPETRTLQAVFDGADVGDDRLLMVLHGSTDGGEVVLPRQPGVRRWRLLWDSAWEHPGEVTDREAAPGEAYPVVGANFLLFQGV</sequence>
<dbReference type="GO" id="GO:0004135">
    <property type="term" value="F:amylo-alpha-1,6-glucosidase activity"/>
    <property type="evidence" value="ECO:0007669"/>
    <property type="project" value="InterPro"/>
</dbReference>
<dbReference type="SUPFAM" id="SSF51011">
    <property type="entry name" value="Glycosyl hydrolase domain"/>
    <property type="match status" value="1"/>
</dbReference>
<dbReference type="SMART" id="SM00642">
    <property type="entry name" value="Aamy"/>
    <property type="match status" value="1"/>
</dbReference>
<evidence type="ECO:0000256" key="3">
    <source>
        <dbReference type="ARBA" id="ARBA00023295"/>
    </source>
</evidence>
<feature type="region of interest" description="Disordered" evidence="4">
    <location>
        <begin position="493"/>
        <end position="527"/>
    </location>
</feature>
<protein>
    <submittedName>
        <fullName evidence="6">Glycogen operon protein</fullName>
    </submittedName>
</protein>
<dbReference type="CDD" id="cd11326">
    <property type="entry name" value="AmyAc_Glg_debranch"/>
    <property type="match status" value="1"/>
</dbReference>
<dbReference type="InterPro" id="IPR004193">
    <property type="entry name" value="Glyco_hydro_13_N"/>
</dbReference>
<dbReference type="CDD" id="cd02856">
    <property type="entry name" value="E_set_GDE_Isoamylase_N"/>
    <property type="match status" value="1"/>
</dbReference>
<dbReference type="AlphaFoldDB" id="A0A542X9L5"/>
<dbReference type="SUPFAM" id="SSF51445">
    <property type="entry name" value="(Trans)glycosidases"/>
    <property type="match status" value="1"/>
</dbReference>
<dbReference type="RefSeq" id="WP_142004613.1">
    <property type="nucleotide sequence ID" value="NZ_CAJTBP010000001.1"/>
</dbReference>
<accession>A0A542X9L5</accession>
<dbReference type="InterPro" id="IPR006047">
    <property type="entry name" value="GH13_cat_dom"/>
</dbReference>
<dbReference type="EMBL" id="VFOK01000001">
    <property type="protein sequence ID" value="TQL32532.1"/>
    <property type="molecule type" value="Genomic_DNA"/>
</dbReference>
<dbReference type="InterPro" id="IPR011837">
    <property type="entry name" value="Glycogen_debranch_GlgX"/>
</dbReference>
<evidence type="ECO:0000256" key="4">
    <source>
        <dbReference type="SAM" id="MobiDB-lite"/>
    </source>
</evidence>
<dbReference type="Gene3D" id="2.60.40.10">
    <property type="entry name" value="Immunoglobulins"/>
    <property type="match status" value="1"/>
</dbReference>
<gene>
    <name evidence="6" type="ORF">FB554_0658</name>
</gene>
<keyword evidence="7" id="KW-1185">Reference proteome</keyword>
<dbReference type="Gene3D" id="3.20.20.80">
    <property type="entry name" value="Glycosidases"/>
    <property type="match status" value="1"/>
</dbReference>
<dbReference type="PANTHER" id="PTHR43002">
    <property type="entry name" value="GLYCOGEN DEBRANCHING ENZYME"/>
    <property type="match status" value="1"/>
</dbReference>
<dbReference type="InterPro" id="IPR013780">
    <property type="entry name" value="Glyco_hydro_b"/>
</dbReference>